<dbReference type="InterPro" id="IPR036650">
    <property type="entry name" value="CAT_RNA-bd_dom_sf"/>
</dbReference>
<dbReference type="STRING" id="1121305.CLCOL_13860"/>
<dbReference type="SUPFAM" id="SSF63520">
    <property type="entry name" value="PTS-regulatory domain, PRD"/>
    <property type="match status" value="2"/>
</dbReference>
<comment type="caution">
    <text evidence="3">The sequence shown here is derived from an EMBL/GenBank/DDBJ whole genome shotgun (WGS) entry which is preliminary data.</text>
</comment>
<dbReference type="Proteomes" id="UP000075374">
    <property type="component" value="Unassembled WGS sequence"/>
</dbReference>
<evidence type="ECO:0000259" key="2">
    <source>
        <dbReference type="PROSITE" id="PS51372"/>
    </source>
</evidence>
<keyword evidence="1" id="KW-0677">Repeat</keyword>
<dbReference type="InterPro" id="IPR036634">
    <property type="entry name" value="PRD_sf"/>
</dbReference>
<dbReference type="AlphaFoldDB" id="A0A151AMT2"/>
<dbReference type="Pfam" id="PF00874">
    <property type="entry name" value="PRD"/>
    <property type="match status" value="2"/>
</dbReference>
<evidence type="ECO:0000313" key="3">
    <source>
        <dbReference type="EMBL" id="KYH28946.1"/>
    </source>
</evidence>
<dbReference type="SUPFAM" id="SSF50151">
    <property type="entry name" value="SacY-like RNA-binding domain"/>
    <property type="match status" value="1"/>
</dbReference>
<sequence length="276" mass="31878">MEDYYVVKKVLNNNVVIAQKQGEEFVLVGKGIGFNSGKEKRVSEDKVENKFVKQINYHEENFNKILGKIDGEIVGISEEIISLCEKNFKTKLNKAIHISLPDHINFAIRRLKNGVEIKNPFLHELLALYPDEYRLAERALGMINNRLNVELPEDEIGFICMHINAALNQQQVSDSLAYTRKIGELMELISKLLNKTFDKSSIEYIRTITHLNFVIERIKQKKTIKNNLLDIIKKDLYNDYNIAMKVALKMEDLFSVVLPEDEIGYIALHLNRLSEI</sequence>
<dbReference type="Gene3D" id="2.30.24.10">
    <property type="entry name" value="CAT RNA-binding domain"/>
    <property type="match status" value="1"/>
</dbReference>
<proteinExistence type="predicted"/>
<accession>A0A151AMT2</accession>
<feature type="domain" description="PRD" evidence="2">
    <location>
        <begin position="68"/>
        <end position="173"/>
    </location>
</feature>
<organism evidence="3 4">
    <name type="scientific">Clostridium colicanis DSM 13634</name>
    <dbReference type="NCBI Taxonomy" id="1121305"/>
    <lineage>
        <taxon>Bacteria</taxon>
        <taxon>Bacillati</taxon>
        <taxon>Bacillota</taxon>
        <taxon>Clostridia</taxon>
        <taxon>Eubacteriales</taxon>
        <taxon>Clostridiaceae</taxon>
        <taxon>Clostridium</taxon>
    </lineage>
</organism>
<dbReference type="EMBL" id="LTBB01000006">
    <property type="protein sequence ID" value="KYH28946.1"/>
    <property type="molecule type" value="Genomic_DNA"/>
</dbReference>
<dbReference type="RefSeq" id="WP_061858245.1">
    <property type="nucleotide sequence ID" value="NZ_LTBB01000006.1"/>
</dbReference>
<dbReference type="PANTHER" id="PTHR30185">
    <property type="entry name" value="CRYPTIC BETA-GLUCOSIDE BGL OPERON ANTITERMINATOR"/>
    <property type="match status" value="1"/>
</dbReference>
<dbReference type="Pfam" id="PF03123">
    <property type="entry name" value="CAT_RBD"/>
    <property type="match status" value="1"/>
</dbReference>
<feature type="domain" description="PRD" evidence="2">
    <location>
        <begin position="174"/>
        <end position="276"/>
    </location>
</feature>
<dbReference type="Gene3D" id="1.10.1790.10">
    <property type="entry name" value="PRD domain"/>
    <property type="match status" value="2"/>
</dbReference>
<keyword evidence="4" id="KW-1185">Reference proteome</keyword>
<dbReference type="PROSITE" id="PS51372">
    <property type="entry name" value="PRD_2"/>
    <property type="match status" value="2"/>
</dbReference>
<dbReference type="InterPro" id="IPR004341">
    <property type="entry name" value="CAT_RNA-bd_dom"/>
</dbReference>
<evidence type="ECO:0000313" key="4">
    <source>
        <dbReference type="Proteomes" id="UP000075374"/>
    </source>
</evidence>
<gene>
    <name evidence="3" type="primary">glcT</name>
    <name evidence="3" type="ORF">CLCOL_13860</name>
</gene>
<dbReference type="GO" id="GO:0006355">
    <property type="term" value="P:regulation of DNA-templated transcription"/>
    <property type="evidence" value="ECO:0007669"/>
    <property type="project" value="InterPro"/>
</dbReference>
<dbReference type="InterPro" id="IPR050661">
    <property type="entry name" value="BglG_antiterminators"/>
</dbReference>
<evidence type="ECO:0000256" key="1">
    <source>
        <dbReference type="ARBA" id="ARBA00022737"/>
    </source>
</evidence>
<name>A0A151AMT2_9CLOT</name>
<protein>
    <submittedName>
        <fullName evidence="3">PtsGHI operon antiterminator</fullName>
    </submittedName>
</protein>
<dbReference type="PANTHER" id="PTHR30185:SF16">
    <property type="entry name" value="PROTEIN GLCT"/>
    <property type="match status" value="1"/>
</dbReference>
<reference evidence="3 4" key="1">
    <citation type="submission" date="2016-02" db="EMBL/GenBank/DDBJ databases">
        <title>Genome sequence of Clostridium colicanis DSM 13634.</title>
        <authorList>
            <person name="Poehlein A."/>
            <person name="Daniel R."/>
        </authorList>
    </citation>
    <scope>NUCLEOTIDE SEQUENCE [LARGE SCALE GENOMIC DNA]</scope>
    <source>
        <strain evidence="3 4">DSM 13634</strain>
    </source>
</reference>
<dbReference type="InterPro" id="IPR011608">
    <property type="entry name" value="PRD"/>
</dbReference>
<dbReference type="SMART" id="SM01061">
    <property type="entry name" value="CAT_RBD"/>
    <property type="match status" value="1"/>
</dbReference>
<dbReference type="PATRIC" id="fig|1121305.3.peg.1391"/>
<dbReference type="GO" id="GO:0003723">
    <property type="term" value="F:RNA binding"/>
    <property type="evidence" value="ECO:0007669"/>
    <property type="project" value="InterPro"/>
</dbReference>